<accession>A0A7X2P3S2</accession>
<gene>
    <name evidence="2" type="ORF">FYJ57_09615</name>
</gene>
<dbReference type="AlphaFoldDB" id="A0A7X2P3S2"/>
<organism evidence="2 3">
    <name type="scientific">Oliverpabstia intestinalis</name>
    <dbReference type="NCBI Taxonomy" id="2606633"/>
    <lineage>
        <taxon>Bacteria</taxon>
        <taxon>Bacillati</taxon>
        <taxon>Bacillota</taxon>
        <taxon>Clostridia</taxon>
        <taxon>Lachnospirales</taxon>
        <taxon>Lachnospiraceae</taxon>
        <taxon>Oliverpabstia</taxon>
    </lineage>
</organism>
<evidence type="ECO:0000313" key="3">
    <source>
        <dbReference type="Proteomes" id="UP000440513"/>
    </source>
</evidence>
<dbReference type="InterPro" id="IPR007936">
    <property type="entry name" value="VapE-like_dom"/>
</dbReference>
<dbReference type="Proteomes" id="UP000440513">
    <property type="component" value="Unassembled WGS sequence"/>
</dbReference>
<reference evidence="2 3" key="1">
    <citation type="submission" date="2019-08" db="EMBL/GenBank/DDBJ databases">
        <title>In-depth cultivation of the pig gut microbiome towards novel bacterial diversity and tailored functional studies.</title>
        <authorList>
            <person name="Wylensek D."/>
            <person name="Hitch T.C.A."/>
            <person name="Clavel T."/>
        </authorList>
    </citation>
    <scope>NUCLEOTIDE SEQUENCE [LARGE SCALE GENOMIC DNA]</scope>
    <source>
        <strain evidence="2 3">BSM-380-WT-5A</strain>
    </source>
</reference>
<dbReference type="PANTHER" id="PTHR34985">
    <property type="entry name" value="SLR0554 PROTEIN"/>
    <property type="match status" value="1"/>
</dbReference>
<protein>
    <submittedName>
        <fullName evidence="2">Virulence-associated protein E</fullName>
    </submittedName>
</protein>
<dbReference type="PANTHER" id="PTHR34985:SF1">
    <property type="entry name" value="SLR0554 PROTEIN"/>
    <property type="match status" value="1"/>
</dbReference>
<dbReference type="EMBL" id="VUMS01000016">
    <property type="protein sequence ID" value="MST66973.1"/>
    <property type="molecule type" value="Genomic_DNA"/>
</dbReference>
<keyword evidence="3" id="KW-1185">Reference proteome</keyword>
<feature type="domain" description="Virulence-associated protein E-like" evidence="1">
    <location>
        <begin position="124"/>
        <end position="349"/>
    </location>
</feature>
<evidence type="ECO:0000259" key="1">
    <source>
        <dbReference type="Pfam" id="PF05272"/>
    </source>
</evidence>
<comment type="caution">
    <text evidence="2">The sequence shown here is derived from an EMBL/GenBank/DDBJ whole genome shotgun (WGS) entry which is preliminary data.</text>
</comment>
<dbReference type="RefSeq" id="WP_154432522.1">
    <property type="nucleotide sequence ID" value="NZ_VUMS01000016.1"/>
</dbReference>
<evidence type="ECO:0000313" key="2">
    <source>
        <dbReference type="EMBL" id="MST66973.1"/>
    </source>
</evidence>
<proteinExistence type="predicted"/>
<sequence>MSEESLQNLEEIVETELLTVEDIRNRLDVTEKGKIRQSIQNCKYALEHDSCLKGAICRNEMTCQIDIMKKMPWKRRGVHMTDTDMNNLALYLEKNYGLTSDRVITKAIDIVANENSFHPILEYLESLKWDGTPRIQHMLTHFFGAEDIGYTGEVMKMHMMGAIRRLYEPGAKYDIMLCLVGGQGTGKSTFFRYLAIKDEWFTDDMKRIDDKKVYEYLQGHWIVEMSEMNAVANAKSIEETKSFLSRQKDIYRIPYERRAEDRYRQCVFCGTSNDLNFLPFDRTGNRRFAPVRVFPEKAETTIYENEAESRLYIIQAWAEAMEIYRSGNYPLTFSPEMEDHVKLLQREFMPEDTQTGMIQAFLDSYEEDYVCSTIIYQQVFHQEGIVPKWQSKEIGNLMDNEIIGWTKHGNHRFGGAIGTQRSWKRIQSKKDEEGFMKVDENMEIPFD</sequence>
<name>A0A7X2P3S2_9FIRM</name>
<dbReference type="Pfam" id="PF05272">
    <property type="entry name" value="VapE-like_dom"/>
    <property type="match status" value="1"/>
</dbReference>